<feature type="region of interest" description="Disordered" evidence="6">
    <location>
        <begin position="90"/>
        <end position="144"/>
    </location>
</feature>
<keyword evidence="5" id="KW-0539">Nucleus</keyword>
<feature type="compositionally biased region" description="Basic and acidic residues" evidence="6">
    <location>
        <begin position="539"/>
        <end position="550"/>
    </location>
</feature>
<keyword evidence="2" id="KW-0853">WD repeat</keyword>
<dbReference type="Gene3D" id="2.130.10.10">
    <property type="entry name" value="YVTN repeat-like/Quinoprotein amine dehydrogenase"/>
    <property type="match status" value="1"/>
</dbReference>
<accession>A0A836GC10</accession>
<sequence>MPHNLSDAPSLSVATLPRKAVVMGFESTLIIGRYPLGDDTTPSPHNSIVVDDGQVVRAVAFLQIPDGPLCVVSAGDKKLINVYNVSSERHNNPKALQNSSSDVDDDISDGQGGGDGETDTADCVGGDHRRSFIAGPPPTSSRGKELAEAEYWKPSYQYGPHTKRITSLATCPEGTIVFADKFGEVYRIRLSWSPSHTIEVDGDSTKPAAFLLQHFSTISTLYLTAPVPRIEPVAASEECSGVACRRLFTCDKDRHARVSRFPETYVVEQFLWTRCAVQSAVTCVTEIAYVEDEAVYDSSYYKNAARVNKQNKLLNAPYSYYVTGTHAGDVHFWAAKNNLPIESNSETFHLISTFRPHTAGGQPEDFGPVVGVVMLTSGMDDLGCPRHPRDCPRGVLIAYERCTDVFFVPIYDNVGAHSMHPVMVSASRTPLDARPAAVASSNDATAFVLKRNGCVSFLHLSAAAPSETGVPAKTCSFNANIPVKVQELPVRMPYLEERIKAVMCRPAALADGGPTGSGSDQLSELEALDLCASWRYEAVDPRARRQRNDESGDEDGSDSGGDEGEESDPSPNRSKGRKKARVEVEKAH</sequence>
<dbReference type="GO" id="GO:0005634">
    <property type="term" value="C:nucleus"/>
    <property type="evidence" value="ECO:0007669"/>
    <property type="project" value="UniProtKB-SubCell"/>
</dbReference>
<dbReference type="SUPFAM" id="SSF50978">
    <property type="entry name" value="WD40 repeat-like"/>
    <property type="match status" value="1"/>
</dbReference>
<dbReference type="RefSeq" id="XP_067175502.1">
    <property type="nucleotide sequence ID" value="XM_067320127.1"/>
</dbReference>
<evidence type="ECO:0000256" key="3">
    <source>
        <dbReference type="ARBA" id="ARBA00022694"/>
    </source>
</evidence>
<keyword evidence="4" id="KW-0677">Repeat</keyword>
<evidence type="ECO:0000256" key="2">
    <source>
        <dbReference type="ARBA" id="ARBA00022574"/>
    </source>
</evidence>
<dbReference type="PANTHER" id="PTHR16288:SF0">
    <property type="entry name" value="TRNA (GUANINE-N(7)-)-METHYLTRANSFERASE NON-CATALYTIC SUBUNIT WDR4"/>
    <property type="match status" value="1"/>
</dbReference>
<feature type="compositionally biased region" description="Acidic residues" evidence="6">
    <location>
        <begin position="551"/>
        <end position="568"/>
    </location>
</feature>
<dbReference type="GO" id="GO:0043527">
    <property type="term" value="C:tRNA methyltransferase complex"/>
    <property type="evidence" value="ECO:0007669"/>
    <property type="project" value="TreeGrafter"/>
</dbReference>
<reference evidence="8" key="2">
    <citation type="journal article" date="2021" name="Sci. Data">
        <title>Chromosome-scale genome sequencing, assembly and annotation of six genomes from subfamily Leishmaniinae.</title>
        <authorList>
            <person name="Almutairi H."/>
            <person name="Urbaniak M.D."/>
            <person name="Bates M.D."/>
            <person name="Jariyapan N."/>
            <person name="Kwakye-Nuako G."/>
            <person name="Thomaz Soccol V."/>
            <person name="Al-Salem W.S."/>
            <person name="Dillon R.J."/>
            <person name="Bates P.A."/>
            <person name="Gatherer D."/>
        </authorList>
    </citation>
    <scope>NUCLEOTIDE SEQUENCE [LARGE SCALE GENOMIC DNA]</scope>
</reference>
<evidence type="ECO:0000256" key="6">
    <source>
        <dbReference type="SAM" id="MobiDB-lite"/>
    </source>
</evidence>
<gene>
    <name evidence="7" type="ORF">LSCM1_02544</name>
</gene>
<keyword evidence="3" id="KW-0819">tRNA processing</keyword>
<comment type="subcellular location">
    <subcellularLocation>
        <location evidence="1">Nucleus</location>
    </subcellularLocation>
</comment>
<dbReference type="InterPro" id="IPR036322">
    <property type="entry name" value="WD40_repeat_dom_sf"/>
</dbReference>
<protein>
    <submittedName>
        <fullName evidence="7">Uncharacterized protein</fullName>
    </submittedName>
</protein>
<dbReference type="AlphaFoldDB" id="A0A836GC10"/>
<evidence type="ECO:0000256" key="1">
    <source>
        <dbReference type="ARBA" id="ARBA00004123"/>
    </source>
</evidence>
<dbReference type="GeneID" id="92512639"/>
<comment type="caution">
    <text evidence="7">The sequence shown here is derived from an EMBL/GenBank/DDBJ whole genome shotgun (WGS) entry which is preliminary data.</text>
</comment>
<dbReference type="KEGG" id="lmat:92512639"/>
<evidence type="ECO:0000256" key="5">
    <source>
        <dbReference type="ARBA" id="ARBA00023242"/>
    </source>
</evidence>
<name>A0A836GC10_9TRYP</name>
<keyword evidence="8" id="KW-1185">Reference proteome</keyword>
<dbReference type="PANTHER" id="PTHR16288">
    <property type="entry name" value="WD40 REPEAT PROTEIN 4"/>
    <property type="match status" value="1"/>
</dbReference>
<evidence type="ECO:0000313" key="7">
    <source>
        <dbReference type="EMBL" id="KAG5469329.1"/>
    </source>
</evidence>
<feature type="region of interest" description="Disordered" evidence="6">
    <location>
        <begin position="539"/>
        <end position="588"/>
    </location>
</feature>
<dbReference type="GO" id="GO:0036265">
    <property type="term" value="P:RNA (guanine-N7)-methylation"/>
    <property type="evidence" value="ECO:0007669"/>
    <property type="project" value="InterPro"/>
</dbReference>
<reference evidence="8" key="1">
    <citation type="journal article" date="2021" name="Microbiol. Resour. Announc.">
        <title>LGAAP: Leishmaniinae Genome Assembly and Annotation Pipeline.</title>
        <authorList>
            <person name="Almutairi H."/>
            <person name="Urbaniak M.D."/>
            <person name="Bates M.D."/>
            <person name="Jariyapan N."/>
            <person name="Kwakye-Nuako G."/>
            <person name="Thomaz-Soccol V."/>
            <person name="Al-Salem W.S."/>
            <person name="Dillon R.J."/>
            <person name="Bates P.A."/>
            <person name="Gatherer D."/>
        </authorList>
    </citation>
    <scope>NUCLEOTIDE SEQUENCE [LARGE SCALE GENOMIC DNA]</scope>
</reference>
<dbReference type="InterPro" id="IPR015943">
    <property type="entry name" value="WD40/YVTN_repeat-like_dom_sf"/>
</dbReference>
<dbReference type="Proteomes" id="UP000673552">
    <property type="component" value="Unassembled WGS sequence"/>
</dbReference>
<proteinExistence type="predicted"/>
<organism evidence="7 8">
    <name type="scientific">Leishmania martiniquensis</name>
    <dbReference type="NCBI Taxonomy" id="1580590"/>
    <lineage>
        <taxon>Eukaryota</taxon>
        <taxon>Discoba</taxon>
        <taxon>Euglenozoa</taxon>
        <taxon>Kinetoplastea</taxon>
        <taxon>Metakinetoplastina</taxon>
        <taxon>Trypanosomatida</taxon>
        <taxon>Trypanosomatidae</taxon>
        <taxon>Leishmaniinae</taxon>
        <taxon>Leishmania</taxon>
    </lineage>
</organism>
<evidence type="ECO:0000256" key="4">
    <source>
        <dbReference type="ARBA" id="ARBA00022737"/>
    </source>
</evidence>
<evidence type="ECO:0000313" key="8">
    <source>
        <dbReference type="Proteomes" id="UP000673552"/>
    </source>
</evidence>
<dbReference type="EMBL" id="JAFEUZ010000033">
    <property type="protein sequence ID" value="KAG5469329.1"/>
    <property type="molecule type" value="Genomic_DNA"/>
</dbReference>
<dbReference type="OrthoDB" id="339900at2759"/>
<dbReference type="GO" id="GO:0006400">
    <property type="term" value="P:tRNA modification"/>
    <property type="evidence" value="ECO:0007669"/>
    <property type="project" value="TreeGrafter"/>
</dbReference>
<dbReference type="InterPro" id="IPR028884">
    <property type="entry name" value="Trm82"/>
</dbReference>
<dbReference type="GO" id="GO:0005829">
    <property type="term" value="C:cytosol"/>
    <property type="evidence" value="ECO:0007669"/>
    <property type="project" value="TreeGrafter"/>
</dbReference>